<dbReference type="PANTHER" id="PTHR13408">
    <property type="entry name" value="DNA-DIRECTED RNA POLYMERASE III"/>
    <property type="match status" value="1"/>
</dbReference>
<keyword evidence="7" id="KW-1185">Reference proteome</keyword>
<gene>
    <name evidence="6" type="ORF">Zmor_026411</name>
</gene>
<evidence type="ECO:0000313" key="7">
    <source>
        <dbReference type="Proteomes" id="UP001168821"/>
    </source>
</evidence>
<feature type="compositionally biased region" description="Basic and acidic residues" evidence="5">
    <location>
        <begin position="37"/>
        <end position="53"/>
    </location>
</feature>
<comment type="subcellular location">
    <subcellularLocation>
        <location evidence="1">Nucleus</location>
    </subcellularLocation>
</comment>
<dbReference type="AlphaFoldDB" id="A0AA38M5X5"/>
<keyword evidence="3" id="KW-0804">Transcription</keyword>
<organism evidence="6 7">
    <name type="scientific">Zophobas morio</name>
    <dbReference type="NCBI Taxonomy" id="2755281"/>
    <lineage>
        <taxon>Eukaryota</taxon>
        <taxon>Metazoa</taxon>
        <taxon>Ecdysozoa</taxon>
        <taxon>Arthropoda</taxon>
        <taxon>Hexapoda</taxon>
        <taxon>Insecta</taxon>
        <taxon>Pterygota</taxon>
        <taxon>Neoptera</taxon>
        <taxon>Endopterygota</taxon>
        <taxon>Coleoptera</taxon>
        <taxon>Polyphaga</taxon>
        <taxon>Cucujiformia</taxon>
        <taxon>Tenebrionidae</taxon>
        <taxon>Zophobas</taxon>
    </lineage>
</organism>
<dbReference type="GO" id="GO:0003677">
    <property type="term" value="F:DNA binding"/>
    <property type="evidence" value="ECO:0007669"/>
    <property type="project" value="InterPro"/>
</dbReference>
<evidence type="ECO:0008006" key="8">
    <source>
        <dbReference type="Google" id="ProtNLM"/>
    </source>
</evidence>
<keyword evidence="4" id="KW-0539">Nucleus</keyword>
<dbReference type="Pfam" id="PF05132">
    <property type="entry name" value="RNA_pol_Rpc4"/>
    <property type="match status" value="1"/>
</dbReference>
<evidence type="ECO:0000256" key="4">
    <source>
        <dbReference type="ARBA" id="ARBA00023242"/>
    </source>
</evidence>
<dbReference type="GO" id="GO:0042797">
    <property type="term" value="P:tRNA transcription by RNA polymerase III"/>
    <property type="evidence" value="ECO:0007669"/>
    <property type="project" value="TreeGrafter"/>
</dbReference>
<accession>A0AA38M5X5</accession>
<dbReference type="Proteomes" id="UP001168821">
    <property type="component" value="Unassembled WGS sequence"/>
</dbReference>
<proteinExistence type="predicted"/>
<dbReference type="GO" id="GO:0005666">
    <property type="term" value="C:RNA polymerase III complex"/>
    <property type="evidence" value="ECO:0007669"/>
    <property type="project" value="InterPro"/>
</dbReference>
<feature type="region of interest" description="Disordered" evidence="5">
    <location>
        <begin position="1"/>
        <end position="72"/>
    </location>
</feature>
<keyword evidence="2" id="KW-0240">DNA-directed RNA polymerase</keyword>
<dbReference type="EMBL" id="JALNTZ010000008">
    <property type="protein sequence ID" value="KAJ3643717.1"/>
    <property type="molecule type" value="Genomic_DNA"/>
</dbReference>
<evidence type="ECO:0000313" key="6">
    <source>
        <dbReference type="EMBL" id="KAJ3643717.1"/>
    </source>
</evidence>
<sequence length="300" mass="33964">MDDKKSSRLQSLKLPRDLSLGLGKSKSKYTPNLNVVRNKDKPKEILKKNDQKRREKTLHKGKNDKQNHEPKYIQSTSVFSQGTGEIKRLNSHTEHRVSLRDSSNNSVSNMVLPTINRNAWNINQKAEEAVLHELANCDMDSDDEKMSFAPLTLGTDVIKRVKKEIIVKKEEDNIGPVLPEPFNSDMYSEENPALALVKLPDSFAGKGLSDDPNVKKLFDYPLSGMLEGQIGKLVIRRSGKMEVHIGRIKYELSPENTYESKEELATITQGQNGENFIAILGPILNNFIMFPDYESLLKKK</sequence>
<evidence type="ECO:0000256" key="5">
    <source>
        <dbReference type="SAM" id="MobiDB-lite"/>
    </source>
</evidence>
<evidence type="ECO:0000256" key="3">
    <source>
        <dbReference type="ARBA" id="ARBA00023163"/>
    </source>
</evidence>
<dbReference type="PANTHER" id="PTHR13408:SF0">
    <property type="entry name" value="DNA-DIRECTED RNA POLYMERASE III SUBUNIT RPC4"/>
    <property type="match status" value="1"/>
</dbReference>
<feature type="compositionally biased region" description="Basic and acidic residues" evidence="5">
    <location>
        <begin position="61"/>
        <end position="71"/>
    </location>
</feature>
<dbReference type="InterPro" id="IPR007811">
    <property type="entry name" value="RPC4"/>
</dbReference>
<reference evidence="6" key="1">
    <citation type="journal article" date="2023" name="G3 (Bethesda)">
        <title>Whole genome assemblies of Zophobas morio and Tenebrio molitor.</title>
        <authorList>
            <person name="Kaur S."/>
            <person name="Stinson S.A."/>
            <person name="diCenzo G.C."/>
        </authorList>
    </citation>
    <scope>NUCLEOTIDE SEQUENCE</scope>
    <source>
        <strain evidence="6">QUZm001</strain>
    </source>
</reference>
<name>A0AA38M5X5_9CUCU</name>
<evidence type="ECO:0000256" key="2">
    <source>
        <dbReference type="ARBA" id="ARBA00022478"/>
    </source>
</evidence>
<comment type="caution">
    <text evidence="6">The sequence shown here is derived from an EMBL/GenBank/DDBJ whole genome shotgun (WGS) entry which is preliminary data.</text>
</comment>
<evidence type="ECO:0000256" key="1">
    <source>
        <dbReference type="ARBA" id="ARBA00004123"/>
    </source>
</evidence>
<protein>
    <recommendedName>
        <fullName evidence="8">DNA-directed RNA polymerase III subunit RPC4</fullName>
    </recommendedName>
</protein>